<gene>
    <name evidence="3" type="primary">LOC112044112</name>
</gene>
<sequence length="859" mass="89451">MALFPAYVFSDDEGELVEGESSRASCERSEAQLLASDGDGDGDELPAAPERRPAAPEHPDFYVDRALDRGNLRVSTLYYPGRPEYACAAPRARAPRPARAPRYFASRAPDAPDAPALAARVAAFRRLLADAPADAALWESFVDFQEACGGFDAALAAAEQAAERLPRSARLRARLLHALRRALPPHAALERLRALLAAERSPRARADLWCAVLRALAAAPGGDAAQLGAAAAAALADTRALPAAYPRLLHALGELLQAAGLSELVVLLVELAVAMNFAPTAAAPFPPPAPPGEPERAEAQLRAREAAALASGLPQAAVWVRVERLRAAAHWRAPGARDAADPQRSPAPHDVADLLRPAGAPADALRLAARLLLLAKVPPLPGTESAARWAGGAAHDATALLPLLAAAGALPAAHGARVEPAAARRALLLLQDPPHYFDDEAGYLRWVEALWDALGARLRGEAALALVCWRVRWLGALAPLAGPAEAARLQARARALLRAAEHPLPYAEFARLELGVAGPERAARVAAGALRAALQRGLPAPQVLYIARSLAEVSAAGAQLSAAGACALVSAVLRRAPPAPLVAPPPAELDAALQECERQCDAIEAALGAGAGADADEDEEEDVAALLLPAAGEWARARALLAAPLRRERLLRRVRAAAGAAGAAARYWEEGGEALAAAAAREGGAGAAARALLPQFPRNARLALESAGAPLWAWRADGAGERLRALTPRGDVAALGALLAPLARAQAADWAPAEAERLARAARRAGGEGALAWALRLEAEARAPRPRLPAALWAALDAVPFAKWLHVRGAAWCGGEAGALADALLERQLRLHALPEELRPPPAAAAPADAPADAEHHHR</sequence>
<evidence type="ECO:0000313" key="3">
    <source>
        <dbReference type="RefSeq" id="XP_052741169.1"/>
    </source>
</evidence>
<reference evidence="3" key="1">
    <citation type="submission" date="2025-08" db="UniProtKB">
        <authorList>
            <consortium name="RefSeq"/>
        </authorList>
    </citation>
    <scope>IDENTIFICATION</scope>
</reference>
<feature type="compositionally biased region" description="Basic and acidic residues" evidence="1">
    <location>
        <begin position="49"/>
        <end position="58"/>
    </location>
</feature>
<protein>
    <submittedName>
        <fullName evidence="3">Nuclease SbcCD subunit C-like isoform X1</fullName>
    </submittedName>
</protein>
<accession>A0ABM3LQ21</accession>
<dbReference type="Proteomes" id="UP001652582">
    <property type="component" value="Chromosome 13"/>
</dbReference>
<feature type="region of interest" description="Disordered" evidence="1">
    <location>
        <begin position="18"/>
        <end position="58"/>
    </location>
</feature>
<keyword evidence="2" id="KW-1185">Reference proteome</keyword>
<dbReference type="RefSeq" id="XP_052741169.1">
    <property type="nucleotide sequence ID" value="XM_052885209.1"/>
</dbReference>
<feature type="region of interest" description="Disordered" evidence="1">
    <location>
        <begin position="838"/>
        <end position="859"/>
    </location>
</feature>
<evidence type="ECO:0000256" key="1">
    <source>
        <dbReference type="SAM" id="MobiDB-lite"/>
    </source>
</evidence>
<proteinExistence type="predicted"/>
<evidence type="ECO:0000313" key="2">
    <source>
        <dbReference type="Proteomes" id="UP001652582"/>
    </source>
</evidence>
<name>A0ABM3LQ21_BICAN</name>
<organism evidence="2 3">
    <name type="scientific">Bicyclus anynana</name>
    <name type="common">Squinting bush brown butterfly</name>
    <dbReference type="NCBI Taxonomy" id="110368"/>
    <lineage>
        <taxon>Eukaryota</taxon>
        <taxon>Metazoa</taxon>
        <taxon>Ecdysozoa</taxon>
        <taxon>Arthropoda</taxon>
        <taxon>Hexapoda</taxon>
        <taxon>Insecta</taxon>
        <taxon>Pterygota</taxon>
        <taxon>Neoptera</taxon>
        <taxon>Endopterygota</taxon>
        <taxon>Lepidoptera</taxon>
        <taxon>Glossata</taxon>
        <taxon>Ditrysia</taxon>
        <taxon>Papilionoidea</taxon>
        <taxon>Nymphalidae</taxon>
        <taxon>Satyrinae</taxon>
        <taxon>Satyrini</taxon>
        <taxon>Mycalesina</taxon>
        <taxon>Bicyclus</taxon>
    </lineage>
</organism>
<dbReference type="GeneID" id="112044112"/>